<feature type="region of interest" description="Disordered" evidence="6">
    <location>
        <begin position="116"/>
        <end position="154"/>
    </location>
</feature>
<keyword evidence="10" id="KW-1185">Reference proteome</keyword>
<dbReference type="GO" id="GO:0048332">
    <property type="term" value="P:mesoderm morphogenesis"/>
    <property type="evidence" value="ECO:0007669"/>
    <property type="project" value="TreeGrafter"/>
</dbReference>
<evidence type="ECO:0000256" key="4">
    <source>
        <dbReference type="ARBA" id="ARBA00022729"/>
    </source>
</evidence>
<evidence type="ECO:0000256" key="7">
    <source>
        <dbReference type="SAM" id="SignalP"/>
    </source>
</evidence>
<dbReference type="InterPro" id="IPR038130">
    <property type="entry name" value="PTN/MK_C_dom_sf"/>
</dbReference>
<evidence type="ECO:0000256" key="5">
    <source>
        <dbReference type="ARBA" id="ARBA00023157"/>
    </source>
</evidence>
<proteinExistence type="inferred from homology"/>
<dbReference type="OrthoDB" id="8818336at2759"/>
<dbReference type="GO" id="GO:0005576">
    <property type="term" value="C:extracellular region"/>
    <property type="evidence" value="ECO:0007669"/>
    <property type="project" value="UniProtKB-SubCell"/>
</dbReference>
<gene>
    <name evidence="9" type="ORF">CINCED_3A003017</name>
</gene>
<organism evidence="9 10">
    <name type="scientific">Cinara cedri</name>
    <dbReference type="NCBI Taxonomy" id="506608"/>
    <lineage>
        <taxon>Eukaryota</taxon>
        <taxon>Metazoa</taxon>
        <taxon>Ecdysozoa</taxon>
        <taxon>Arthropoda</taxon>
        <taxon>Hexapoda</taxon>
        <taxon>Insecta</taxon>
        <taxon>Pterygota</taxon>
        <taxon>Neoptera</taxon>
        <taxon>Paraneoptera</taxon>
        <taxon>Hemiptera</taxon>
        <taxon>Sternorrhyncha</taxon>
        <taxon>Aphidomorpha</taxon>
        <taxon>Aphidoidea</taxon>
        <taxon>Aphididae</taxon>
        <taxon>Lachninae</taxon>
        <taxon>Cinara</taxon>
    </lineage>
</organism>
<keyword evidence="4 7" id="KW-0732">Signal</keyword>
<dbReference type="EMBL" id="CABPRJ010001441">
    <property type="protein sequence ID" value="VVC37129.1"/>
    <property type="molecule type" value="Genomic_DNA"/>
</dbReference>
<dbReference type="GO" id="GO:0008201">
    <property type="term" value="F:heparin binding"/>
    <property type="evidence" value="ECO:0007669"/>
    <property type="project" value="TreeGrafter"/>
</dbReference>
<comment type="similarity">
    <text evidence="2">Belongs to the pleiotrophin family.</text>
</comment>
<dbReference type="PANTHER" id="PTHR21050:SF1">
    <property type="entry name" value="MIDKINE AND PLEIOTROPHIN 1, ISOFORM A-RELATED"/>
    <property type="match status" value="1"/>
</dbReference>
<evidence type="ECO:0000256" key="6">
    <source>
        <dbReference type="SAM" id="MobiDB-lite"/>
    </source>
</evidence>
<evidence type="ECO:0000313" key="9">
    <source>
        <dbReference type="EMBL" id="VVC37129.1"/>
    </source>
</evidence>
<dbReference type="Proteomes" id="UP000325440">
    <property type="component" value="Unassembled WGS sequence"/>
</dbReference>
<evidence type="ECO:0000313" key="10">
    <source>
        <dbReference type="Proteomes" id="UP000325440"/>
    </source>
</evidence>
<feature type="compositionally biased region" description="Basic and acidic residues" evidence="6">
    <location>
        <begin position="116"/>
        <end position="131"/>
    </location>
</feature>
<evidence type="ECO:0000256" key="2">
    <source>
        <dbReference type="ARBA" id="ARBA00005403"/>
    </source>
</evidence>
<feature type="signal peptide" evidence="7">
    <location>
        <begin position="1"/>
        <end position="21"/>
    </location>
</feature>
<dbReference type="AlphaFoldDB" id="A0A5E4N0T3"/>
<name>A0A5E4N0T3_9HEMI</name>
<dbReference type="PANTHER" id="PTHR21050">
    <property type="entry name" value="MIDKINE AND PLEIOTROPHIN 1, ISOFORM A-RELATED"/>
    <property type="match status" value="1"/>
</dbReference>
<sequence length="154" mass="17608">MKWFGVVMVSMLLLTIALVSADKKNEDEKNLIGPSLNRVARAANGVKDNNCHYEKTQWSPCDEKTNVKTRTLTLKKGDETCEKTKKIEKKCKKACRYVKGTWSPCNSHNEMIRTDTLKDPSTENSNCEKTRQITKKCKNKGRGNKGNKQNRNRQ</sequence>
<evidence type="ECO:0000256" key="1">
    <source>
        <dbReference type="ARBA" id="ARBA00004613"/>
    </source>
</evidence>
<evidence type="ECO:0000256" key="3">
    <source>
        <dbReference type="ARBA" id="ARBA00022525"/>
    </source>
</evidence>
<dbReference type="GO" id="GO:0008083">
    <property type="term" value="F:growth factor activity"/>
    <property type="evidence" value="ECO:0007669"/>
    <property type="project" value="InterPro"/>
</dbReference>
<keyword evidence="3" id="KW-0964">Secreted</keyword>
<accession>A0A5E4N0T3</accession>
<protein>
    <submittedName>
        <fullName evidence="9">Pleiotrophin/Midkine, C-terminal domain</fullName>
    </submittedName>
</protein>
<dbReference type="FunFam" id="2.30.90.10:FF:000001">
    <property type="entry name" value="Pleiotrophin"/>
    <property type="match status" value="1"/>
</dbReference>
<feature type="chain" id="PRO_5022865657" evidence="7">
    <location>
        <begin position="22"/>
        <end position="154"/>
    </location>
</feature>
<comment type="subcellular location">
    <subcellularLocation>
        <location evidence="1">Secreted</location>
    </subcellularLocation>
</comment>
<keyword evidence="5" id="KW-1015">Disulfide bond</keyword>
<dbReference type="Gene3D" id="2.30.90.10">
    <property type="entry name" value="Heparin-binding Growth Factor, Midkine, Chain A- C-terminal Domain"/>
    <property type="match status" value="2"/>
</dbReference>
<reference evidence="9 10" key="1">
    <citation type="submission" date="2019-08" db="EMBL/GenBank/DDBJ databases">
        <authorList>
            <person name="Alioto T."/>
            <person name="Alioto T."/>
            <person name="Gomez Garrido J."/>
        </authorList>
    </citation>
    <scope>NUCLEOTIDE SEQUENCE [LARGE SCALE GENOMIC DNA]</scope>
</reference>
<evidence type="ECO:0000259" key="8">
    <source>
        <dbReference type="Pfam" id="PF01091"/>
    </source>
</evidence>
<dbReference type="InterPro" id="IPR020090">
    <property type="entry name" value="PTN/MK_C_dom"/>
</dbReference>
<dbReference type="Pfam" id="PF01091">
    <property type="entry name" value="PTN_MK_C"/>
    <property type="match status" value="1"/>
</dbReference>
<feature type="domain" description="Pleiotrophin/Midkine C-terminal" evidence="8">
    <location>
        <begin position="49"/>
        <end position="93"/>
    </location>
</feature>
<feature type="compositionally biased region" description="Basic residues" evidence="6">
    <location>
        <begin position="132"/>
        <end position="154"/>
    </location>
</feature>